<dbReference type="Proteomes" id="UP000077266">
    <property type="component" value="Unassembled WGS sequence"/>
</dbReference>
<sequence length="204" mass="22125">MSPSVVHSVWHTHATREPRGSDPAVTIRVVDKRGFRRQICAPSANNFIVYAQDCPALLGAAIIQCNARTWDVALRSLHGHLPKFLCLDTLVIEHKQLASTERVASHGGQTETAAAVPGTFYRNGSISPCPALRTLVIYYPKRVELDRIAPASVDELVLGVTGPRTTPLEKVQFIGLSPPTASHGTSSLAKEVELLPWRPGPTPL</sequence>
<evidence type="ECO:0000313" key="2">
    <source>
        <dbReference type="EMBL" id="KZV88357.1"/>
    </source>
</evidence>
<proteinExistence type="predicted"/>
<organism evidence="2 3">
    <name type="scientific">Exidia glandulosa HHB12029</name>
    <dbReference type="NCBI Taxonomy" id="1314781"/>
    <lineage>
        <taxon>Eukaryota</taxon>
        <taxon>Fungi</taxon>
        <taxon>Dikarya</taxon>
        <taxon>Basidiomycota</taxon>
        <taxon>Agaricomycotina</taxon>
        <taxon>Agaricomycetes</taxon>
        <taxon>Auriculariales</taxon>
        <taxon>Exidiaceae</taxon>
        <taxon>Exidia</taxon>
    </lineage>
</organism>
<evidence type="ECO:0000313" key="3">
    <source>
        <dbReference type="Proteomes" id="UP000077266"/>
    </source>
</evidence>
<keyword evidence="3" id="KW-1185">Reference proteome</keyword>
<dbReference type="InParanoid" id="A0A165F4B5"/>
<evidence type="ECO:0000256" key="1">
    <source>
        <dbReference type="SAM" id="MobiDB-lite"/>
    </source>
</evidence>
<feature type="region of interest" description="Disordered" evidence="1">
    <location>
        <begin position="1"/>
        <end position="20"/>
    </location>
</feature>
<dbReference type="AlphaFoldDB" id="A0A165F4B5"/>
<name>A0A165F4B5_EXIGL</name>
<protein>
    <submittedName>
        <fullName evidence="2">Uncharacterized protein</fullName>
    </submittedName>
</protein>
<dbReference type="EMBL" id="KV426102">
    <property type="protein sequence ID" value="KZV88357.1"/>
    <property type="molecule type" value="Genomic_DNA"/>
</dbReference>
<accession>A0A165F4B5</accession>
<gene>
    <name evidence="2" type="ORF">EXIGLDRAFT_179347</name>
</gene>
<reference evidence="2 3" key="1">
    <citation type="journal article" date="2016" name="Mol. Biol. Evol.">
        <title>Comparative Genomics of Early-Diverging Mushroom-Forming Fungi Provides Insights into the Origins of Lignocellulose Decay Capabilities.</title>
        <authorList>
            <person name="Nagy L.G."/>
            <person name="Riley R."/>
            <person name="Tritt A."/>
            <person name="Adam C."/>
            <person name="Daum C."/>
            <person name="Floudas D."/>
            <person name="Sun H."/>
            <person name="Yadav J.S."/>
            <person name="Pangilinan J."/>
            <person name="Larsson K.H."/>
            <person name="Matsuura K."/>
            <person name="Barry K."/>
            <person name="Labutti K."/>
            <person name="Kuo R."/>
            <person name="Ohm R.A."/>
            <person name="Bhattacharya S.S."/>
            <person name="Shirouzu T."/>
            <person name="Yoshinaga Y."/>
            <person name="Martin F.M."/>
            <person name="Grigoriev I.V."/>
            <person name="Hibbett D.S."/>
        </authorList>
    </citation>
    <scope>NUCLEOTIDE SEQUENCE [LARGE SCALE GENOMIC DNA]</scope>
    <source>
        <strain evidence="2 3">HHB12029</strain>
    </source>
</reference>